<dbReference type="Pfam" id="PF05360">
    <property type="entry name" value="YiaAB"/>
    <property type="match status" value="2"/>
</dbReference>
<dbReference type="Proteomes" id="UP000076503">
    <property type="component" value="Unassembled WGS sequence"/>
</dbReference>
<dbReference type="EMBL" id="AUXZ01000096">
    <property type="protein sequence ID" value="KZN47841.1"/>
    <property type="molecule type" value="Genomic_DNA"/>
</dbReference>
<dbReference type="PANTHER" id="PTHR37290">
    <property type="entry name" value="INNER MEMBRANE PROTEIN YIAA-RELATED"/>
    <property type="match status" value="1"/>
</dbReference>
<dbReference type="GO" id="GO:0005886">
    <property type="term" value="C:plasma membrane"/>
    <property type="evidence" value="ECO:0007669"/>
    <property type="project" value="TreeGrafter"/>
</dbReference>
<dbReference type="AlphaFoldDB" id="A0A167CMH1"/>
<reference evidence="3 4" key="1">
    <citation type="submission" date="2013-07" db="EMBL/GenBank/DDBJ databases">
        <title>Comparative Genomic and Metabolomic Analysis of Twelve Strains of Pseudoalteromonas luteoviolacea.</title>
        <authorList>
            <person name="Vynne N.G."/>
            <person name="Mansson M."/>
            <person name="Gram L."/>
        </authorList>
    </citation>
    <scope>NUCLEOTIDE SEQUENCE [LARGE SCALE GENOMIC DNA]</scope>
    <source>
        <strain evidence="3 4">H33</strain>
    </source>
</reference>
<name>A0A167CMH1_9GAMM</name>
<dbReference type="GO" id="GO:0006974">
    <property type="term" value="P:DNA damage response"/>
    <property type="evidence" value="ECO:0007669"/>
    <property type="project" value="TreeGrafter"/>
</dbReference>
<keyword evidence="1" id="KW-0472">Membrane</keyword>
<dbReference type="InterPro" id="IPR008024">
    <property type="entry name" value="YiaAB"/>
</dbReference>
<evidence type="ECO:0000259" key="2">
    <source>
        <dbReference type="Pfam" id="PF05360"/>
    </source>
</evidence>
<feature type="transmembrane region" description="Helical" evidence="1">
    <location>
        <begin position="44"/>
        <end position="64"/>
    </location>
</feature>
<dbReference type="NCBIfam" id="NF008482">
    <property type="entry name" value="PRK11383.1"/>
    <property type="match status" value="1"/>
</dbReference>
<dbReference type="OrthoDB" id="3295178at2"/>
<feature type="transmembrane region" description="Helical" evidence="1">
    <location>
        <begin position="16"/>
        <end position="38"/>
    </location>
</feature>
<sequence>MDNITPTKAPSKAFNLASLTVLATGVITYCIGLFNASMQLNEKGYYLVILLYGLFSAVSLQKSIRDKQEHLKTSDIYHALSLISTGSAILLLLIGLYNADLLLSEKGFYGLAYLMSLYAAVAVQKNIRDQAALAHSQPTEESLACAQQETD</sequence>
<evidence type="ECO:0000313" key="3">
    <source>
        <dbReference type="EMBL" id="KZN47841.1"/>
    </source>
</evidence>
<protein>
    <recommendedName>
        <fullName evidence="2">YiaAB two helix domain-containing protein</fullName>
    </recommendedName>
</protein>
<feature type="transmembrane region" description="Helical" evidence="1">
    <location>
        <begin position="76"/>
        <end position="95"/>
    </location>
</feature>
<organism evidence="3 4">
    <name type="scientific">Pseudoalteromonas luteoviolacea H33</name>
    <dbReference type="NCBI Taxonomy" id="1365251"/>
    <lineage>
        <taxon>Bacteria</taxon>
        <taxon>Pseudomonadati</taxon>
        <taxon>Pseudomonadota</taxon>
        <taxon>Gammaproteobacteria</taxon>
        <taxon>Alteromonadales</taxon>
        <taxon>Pseudoalteromonadaceae</taxon>
        <taxon>Pseudoalteromonas</taxon>
    </lineage>
</organism>
<feature type="domain" description="YiaAB two helix" evidence="2">
    <location>
        <begin position="79"/>
        <end position="129"/>
    </location>
</feature>
<accession>A0A167CMH1</accession>
<feature type="domain" description="YiaAB two helix" evidence="2">
    <location>
        <begin position="14"/>
        <end position="66"/>
    </location>
</feature>
<keyword evidence="1" id="KW-0812">Transmembrane</keyword>
<keyword evidence="1" id="KW-1133">Transmembrane helix</keyword>
<gene>
    <name evidence="3" type="ORF">N476_22720</name>
</gene>
<dbReference type="PATRIC" id="fig|1365251.3.peg.4010"/>
<evidence type="ECO:0000313" key="4">
    <source>
        <dbReference type="Proteomes" id="UP000076503"/>
    </source>
</evidence>
<comment type="caution">
    <text evidence="3">The sequence shown here is derived from an EMBL/GenBank/DDBJ whole genome shotgun (WGS) entry which is preliminary data.</text>
</comment>
<proteinExistence type="predicted"/>
<dbReference type="InterPro" id="IPR038972">
    <property type="entry name" value="YiaA-like"/>
</dbReference>
<evidence type="ECO:0000256" key="1">
    <source>
        <dbReference type="SAM" id="Phobius"/>
    </source>
</evidence>
<dbReference type="PANTHER" id="PTHR37290:SF1">
    <property type="entry name" value="INNER MEMBRANE PROTEIN YIAA"/>
    <property type="match status" value="1"/>
</dbReference>
<dbReference type="RefSeq" id="WP_063363267.1">
    <property type="nucleotide sequence ID" value="NZ_AUXZ01000096.1"/>
</dbReference>